<feature type="signal peptide" evidence="1">
    <location>
        <begin position="1"/>
        <end position="21"/>
    </location>
</feature>
<dbReference type="AlphaFoldDB" id="A0A2T5RJ26"/>
<accession>A0A2T5RJ26</accession>
<dbReference type="EMBL" id="SNXX01000001">
    <property type="protein sequence ID" value="TDQ06141.1"/>
    <property type="molecule type" value="Genomic_DNA"/>
</dbReference>
<protein>
    <recommendedName>
        <fullName evidence="6">Curlin associated repeat-containing protein</fullName>
    </recommendedName>
</protein>
<dbReference type="OrthoDB" id="827845at2"/>
<gene>
    <name evidence="3" type="ORF">C7957_101177</name>
    <name evidence="2" type="ORF">C8C76_11613</name>
</gene>
<comment type="caution">
    <text evidence="2">The sequence shown here is derived from an EMBL/GenBank/DDBJ whole genome shotgun (WGS) entry which is preliminary data.</text>
</comment>
<keyword evidence="1" id="KW-0732">Signal</keyword>
<name>A0A2T5RJ26_9FIRM</name>
<feature type="chain" id="PRO_5038227343" description="Curlin associated repeat-containing protein" evidence="1">
    <location>
        <begin position="22"/>
        <end position="175"/>
    </location>
</feature>
<evidence type="ECO:0000313" key="5">
    <source>
        <dbReference type="Proteomes" id="UP000295176"/>
    </source>
</evidence>
<evidence type="ECO:0000313" key="2">
    <source>
        <dbReference type="EMBL" id="PTV98484.1"/>
    </source>
</evidence>
<organism evidence="2 4">
    <name type="scientific">Halanaerobium saccharolyticum</name>
    <dbReference type="NCBI Taxonomy" id="43595"/>
    <lineage>
        <taxon>Bacteria</taxon>
        <taxon>Bacillati</taxon>
        <taxon>Bacillota</taxon>
        <taxon>Clostridia</taxon>
        <taxon>Halanaerobiales</taxon>
        <taxon>Halanaerobiaceae</taxon>
        <taxon>Halanaerobium</taxon>
    </lineage>
</organism>
<proteinExistence type="predicted"/>
<evidence type="ECO:0000256" key="1">
    <source>
        <dbReference type="SAM" id="SignalP"/>
    </source>
</evidence>
<dbReference type="EMBL" id="QAXS01000016">
    <property type="protein sequence ID" value="PTV98484.1"/>
    <property type="molecule type" value="Genomic_DNA"/>
</dbReference>
<dbReference type="Proteomes" id="UP000295176">
    <property type="component" value="Unassembled WGS sequence"/>
</dbReference>
<reference evidence="2 4" key="1">
    <citation type="submission" date="2018-04" db="EMBL/GenBank/DDBJ databases">
        <title>Subsurface microbial communities from deep shales in Ohio and West Virginia, USA.</title>
        <authorList>
            <person name="Wrighton K."/>
        </authorList>
    </citation>
    <scope>NUCLEOTIDE SEQUENCE [LARGE SCALE GENOMIC DNA]</scope>
    <source>
        <strain evidence="3 5">MSL 7</strain>
        <strain evidence="2 4">WC1</strain>
    </source>
</reference>
<evidence type="ECO:0008006" key="6">
    <source>
        <dbReference type="Google" id="ProtNLM"/>
    </source>
</evidence>
<sequence>MKKILFLAFVMIMALSMSAAAFGGMGIGGDVAVIDQLGSFNDASITQDGYSWGGCGWDCPLCTDNIAVILQDGVGNKNYVTQKGSDNLTHALSFGFANTVIQEQNGHDLTAFAVQHGVFNHATQMQSGKMNVSMVRQIGVANKALTMQSGGNCYCGDTALITQMGFANNAEIYQY</sequence>
<dbReference type="Proteomes" id="UP000244089">
    <property type="component" value="Unassembled WGS sequence"/>
</dbReference>
<evidence type="ECO:0000313" key="3">
    <source>
        <dbReference type="EMBL" id="TDQ06141.1"/>
    </source>
</evidence>
<evidence type="ECO:0000313" key="4">
    <source>
        <dbReference type="Proteomes" id="UP000244089"/>
    </source>
</evidence>
<dbReference type="RefSeq" id="WP_108140259.1">
    <property type="nucleotide sequence ID" value="NZ_QAXS01000016.1"/>
</dbReference>